<evidence type="ECO:0000256" key="1">
    <source>
        <dbReference type="SAM" id="MobiDB-lite"/>
    </source>
</evidence>
<reference evidence="4 5" key="1">
    <citation type="submission" date="2024-08" db="EMBL/GenBank/DDBJ databases">
        <authorList>
            <person name="Lu H."/>
        </authorList>
    </citation>
    <scope>NUCLEOTIDE SEQUENCE [LARGE SCALE GENOMIC DNA]</scope>
    <source>
        <strain evidence="4 5">BYS180W</strain>
    </source>
</reference>
<feature type="transmembrane region" description="Helical" evidence="2">
    <location>
        <begin position="21"/>
        <end position="46"/>
    </location>
</feature>
<dbReference type="EMBL" id="JBIGHZ010000002">
    <property type="protein sequence ID" value="MFG6447719.1"/>
    <property type="molecule type" value="Genomic_DNA"/>
</dbReference>
<feature type="compositionally biased region" description="Low complexity" evidence="1">
    <location>
        <begin position="90"/>
        <end position="129"/>
    </location>
</feature>
<dbReference type="PANTHER" id="PTHR38687">
    <property type="entry name" value="CELL DIVISION PROTEIN DEDD-RELATED"/>
    <property type="match status" value="1"/>
</dbReference>
<dbReference type="InterPro" id="IPR007730">
    <property type="entry name" value="SPOR-like_dom"/>
</dbReference>
<dbReference type="InterPro" id="IPR052521">
    <property type="entry name" value="Cell_div_SPOR-domain"/>
</dbReference>
<keyword evidence="2" id="KW-1133">Transmembrane helix</keyword>
<sequence length="235" mass="23995">MSGNKQPSAQRPRGQAGHSERGGFALGLIVGLLVGLGLALGVALFITKTPVPLVDKLPQRTAEQDSQEAERNRSWDPNAALGSKPGRVASGVVGSTGSVEPPVAAPQASAPSPVLAQPSLPAAPAAPAAKPTHVADKAASAPSPKPTAAAPAASAPASTVFFVQAGAFNKHEEAEQQRAKLALQGFVAKVFEKEQSGRTVYRVRVGPLDSRAEADDARSKLESAGIEAVLVGVQR</sequence>
<feature type="compositionally biased region" description="Low complexity" evidence="1">
    <location>
        <begin position="137"/>
        <end position="152"/>
    </location>
</feature>
<feature type="domain" description="SPOR" evidence="3">
    <location>
        <begin position="155"/>
        <end position="235"/>
    </location>
</feature>
<gene>
    <name evidence="4" type="ORF">ACG0Z6_05610</name>
</gene>
<comment type="caution">
    <text evidence="4">The sequence shown here is derived from an EMBL/GenBank/DDBJ whole genome shotgun (WGS) entry which is preliminary data.</text>
</comment>
<feature type="region of interest" description="Disordered" evidence="1">
    <location>
        <begin position="57"/>
        <end position="152"/>
    </location>
</feature>
<keyword evidence="5" id="KW-1185">Reference proteome</keyword>
<dbReference type="Pfam" id="PF05036">
    <property type="entry name" value="SPOR"/>
    <property type="match status" value="1"/>
</dbReference>
<proteinExistence type="predicted"/>
<evidence type="ECO:0000313" key="5">
    <source>
        <dbReference type="Proteomes" id="UP001606099"/>
    </source>
</evidence>
<dbReference type="SUPFAM" id="SSF110997">
    <property type="entry name" value="Sporulation related repeat"/>
    <property type="match status" value="1"/>
</dbReference>
<organism evidence="4 5">
    <name type="scientific">Roseateles rivi</name>
    <dbReference type="NCBI Taxonomy" id="3299028"/>
    <lineage>
        <taxon>Bacteria</taxon>
        <taxon>Pseudomonadati</taxon>
        <taxon>Pseudomonadota</taxon>
        <taxon>Betaproteobacteria</taxon>
        <taxon>Burkholderiales</taxon>
        <taxon>Sphaerotilaceae</taxon>
        <taxon>Roseateles</taxon>
    </lineage>
</organism>
<evidence type="ECO:0000313" key="4">
    <source>
        <dbReference type="EMBL" id="MFG6447719.1"/>
    </source>
</evidence>
<accession>A0ABW7FTR8</accession>
<dbReference type="InterPro" id="IPR036680">
    <property type="entry name" value="SPOR-like_sf"/>
</dbReference>
<evidence type="ECO:0000259" key="3">
    <source>
        <dbReference type="PROSITE" id="PS51724"/>
    </source>
</evidence>
<keyword evidence="2" id="KW-0472">Membrane</keyword>
<dbReference type="RefSeq" id="WP_394459312.1">
    <property type="nucleotide sequence ID" value="NZ_JBIGHZ010000002.1"/>
</dbReference>
<dbReference type="Proteomes" id="UP001606099">
    <property type="component" value="Unassembled WGS sequence"/>
</dbReference>
<dbReference type="PANTHER" id="PTHR38687:SF1">
    <property type="entry name" value="CELL DIVISION PROTEIN DEDD"/>
    <property type="match status" value="1"/>
</dbReference>
<name>A0ABW7FTR8_9BURK</name>
<dbReference type="PROSITE" id="PS51724">
    <property type="entry name" value="SPOR"/>
    <property type="match status" value="1"/>
</dbReference>
<keyword evidence="2" id="KW-0812">Transmembrane</keyword>
<evidence type="ECO:0000256" key="2">
    <source>
        <dbReference type="SAM" id="Phobius"/>
    </source>
</evidence>
<protein>
    <submittedName>
        <fullName evidence="4">SPOR domain-containing protein</fullName>
    </submittedName>
</protein>
<dbReference type="Gene3D" id="3.30.70.1070">
    <property type="entry name" value="Sporulation related repeat"/>
    <property type="match status" value="1"/>
</dbReference>